<feature type="transmembrane region" description="Helical" evidence="10">
    <location>
        <begin position="356"/>
        <end position="377"/>
    </location>
</feature>
<protein>
    <recommendedName>
        <fullName evidence="9">Arginine-ornithine antiporter</fullName>
    </recommendedName>
</protein>
<feature type="transmembrane region" description="Helical" evidence="10">
    <location>
        <begin position="125"/>
        <end position="143"/>
    </location>
</feature>
<evidence type="ECO:0000256" key="1">
    <source>
        <dbReference type="ARBA" id="ARBA00004651"/>
    </source>
</evidence>
<evidence type="ECO:0000256" key="7">
    <source>
        <dbReference type="ARBA" id="ARBA00022989"/>
    </source>
</evidence>
<dbReference type="InterPro" id="IPR022461">
    <property type="entry name" value="Arg/Orn_antiprt_ArcD"/>
</dbReference>
<feature type="transmembrane region" description="Helical" evidence="10">
    <location>
        <begin position="418"/>
        <end position="436"/>
    </location>
</feature>
<feature type="transmembrane region" description="Helical" evidence="10">
    <location>
        <begin position="150"/>
        <end position="175"/>
    </location>
</feature>
<evidence type="ECO:0000256" key="8">
    <source>
        <dbReference type="ARBA" id="ARBA00023136"/>
    </source>
</evidence>
<gene>
    <name evidence="11" type="ORF">LUCI_2340</name>
</gene>
<dbReference type="PANTHER" id="PTHR42770:SF4">
    <property type="entry name" value="ARGININE_ORNITHINE ANTIPORTER-RELATED"/>
    <property type="match status" value="1"/>
</dbReference>
<dbReference type="GO" id="GO:0006527">
    <property type="term" value="P:L-arginine catabolic process"/>
    <property type="evidence" value="ECO:0007669"/>
    <property type="project" value="UniProtKB-UniRule"/>
</dbReference>
<proteinExistence type="inferred from homology"/>
<dbReference type="InterPro" id="IPR050367">
    <property type="entry name" value="APC_superfamily"/>
</dbReference>
<keyword evidence="3" id="KW-0813">Transport</keyword>
<keyword evidence="7 10" id="KW-1133">Transmembrane helix</keyword>
<feature type="transmembrane region" description="Helical" evidence="10">
    <location>
        <begin position="448"/>
        <end position="468"/>
    </location>
</feature>
<keyword evidence="6" id="KW-0029">Amino-acid transport</keyword>
<dbReference type="AlphaFoldDB" id="A0A498R377"/>
<evidence type="ECO:0000256" key="3">
    <source>
        <dbReference type="ARBA" id="ARBA00022448"/>
    </source>
</evidence>
<comment type="subcellular location">
    <subcellularLocation>
        <location evidence="1">Cell membrane</location>
        <topology evidence="1">Multi-pass membrane protein</topology>
    </subcellularLocation>
</comment>
<evidence type="ECO:0000256" key="9">
    <source>
        <dbReference type="NCBIfam" id="TIGR03810"/>
    </source>
</evidence>
<keyword evidence="8 10" id="KW-0472">Membrane</keyword>
<name>A0A498R377_9FIRM</name>
<evidence type="ECO:0000256" key="6">
    <source>
        <dbReference type="ARBA" id="ARBA00022970"/>
    </source>
</evidence>
<evidence type="ECO:0000256" key="4">
    <source>
        <dbReference type="ARBA" id="ARBA00022475"/>
    </source>
</evidence>
<feature type="transmembrane region" description="Helical" evidence="10">
    <location>
        <begin position="36"/>
        <end position="59"/>
    </location>
</feature>
<dbReference type="Proteomes" id="UP000277811">
    <property type="component" value="Unassembled WGS sequence"/>
</dbReference>
<dbReference type="NCBIfam" id="TIGR03810">
    <property type="entry name" value="arg_ornith_anti"/>
    <property type="match status" value="1"/>
</dbReference>
<dbReference type="GO" id="GO:0005886">
    <property type="term" value="C:plasma membrane"/>
    <property type="evidence" value="ECO:0007669"/>
    <property type="project" value="UniProtKB-SubCell"/>
</dbReference>
<feature type="transmembrane region" description="Helical" evidence="10">
    <location>
        <begin position="201"/>
        <end position="220"/>
    </location>
</feature>
<dbReference type="OrthoDB" id="178667at2"/>
<comment type="similarity">
    <text evidence="2">Belongs to the amino acid-polyamine-organocation (APC) superfamily. Basic amino acid/polyamine antiporter (APA) (TC 2.A.3.2) family.</text>
</comment>
<keyword evidence="4" id="KW-1003">Cell membrane</keyword>
<evidence type="ECO:0000313" key="11">
    <source>
        <dbReference type="EMBL" id="VBB07096.1"/>
    </source>
</evidence>
<keyword evidence="12" id="KW-1185">Reference proteome</keyword>
<accession>A0A498R377</accession>
<dbReference type="PANTHER" id="PTHR42770">
    <property type="entry name" value="AMINO ACID TRANSPORTER-RELATED"/>
    <property type="match status" value="1"/>
</dbReference>
<keyword evidence="5 10" id="KW-0812">Transmembrane</keyword>
<feature type="transmembrane region" description="Helical" evidence="10">
    <location>
        <begin position="7"/>
        <end position="30"/>
    </location>
</feature>
<sequence>MAEDKKLGLVALIGLVTGSMIGGGVFSLPADMARGAGAGAILIGWLITGVGMIALALVYQNLAVRKPELNGGVYSYAKAGFGDYIGFNAAWGYWLSALLGNVSYAVMLFGALGYFFPVFGTGNNAVSIVCASVLVWTLQALILRGVKEAALVNVLTTIAKLVPIFLFLLVLVVAFNLKTFTFDLWGQANTSLGSVLDQVKSTMLVTLWVFIGIEGAVVISGRAKDRRDVGKATVMGLVGTLVIYVLVSVLSLGAMEQAKLAQLETPSTAYVLEAVVGPWGAVVINAGLVVSLFGALLGWSILAAEIPFVAARDGILPKIFRKENQNGSPVNSLILTNTLVQIALVLTLVSSSTYQALYSIASSAILIPYLFSGLYAWKLAATGETYEEKPAGRNKDLMTAVLSSVYAAWLIYAAGLKYILLVTILYAVGIFVFRQVKRENQQPVFAGYEKVIALLFAVAGTVALGLLATGGLS</sequence>
<evidence type="ECO:0000313" key="12">
    <source>
        <dbReference type="Proteomes" id="UP000277811"/>
    </source>
</evidence>
<evidence type="ECO:0000256" key="10">
    <source>
        <dbReference type="SAM" id="Phobius"/>
    </source>
</evidence>
<dbReference type="GO" id="GO:1903826">
    <property type="term" value="P:L-arginine transmembrane transport"/>
    <property type="evidence" value="ECO:0007669"/>
    <property type="project" value="InterPro"/>
</dbReference>
<feature type="transmembrane region" description="Helical" evidence="10">
    <location>
        <begin position="93"/>
        <end position="119"/>
    </location>
</feature>
<dbReference type="InterPro" id="IPR002293">
    <property type="entry name" value="AA/rel_permease1"/>
</dbReference>
<dbReference type="GO" id="GO:0043858">
    <property type="term" value="F:arginine:ornithine antiporter activity"/>
    <property type="evidence" value="ECO:0007669"/>
    <property type="project" value="UniProtKB-UniRule"/>
</dbReference>
<evidence type="ECO:0000256" key="2">
    <source>
        <dbReference type="ARBA" id="ARBA00008220"/>
    </source>
</evidence>
<dbReference type="RefSeq" id="WP_122628041.1">
    <property type="nucleotide sequence ID" value="NZ_UPPP01000071.1"/>
</dbReference>
<organism evidence="11 12">
    <name type="scientific">Lucifera butyrica</name>
    <dbReference type="NCBI Taxonomy" id="1351585"/>
    <lineage>
        <taxon>Bacteria</taxon>
        <taxon>Bacillati</taxon>
        <taxon>Bacillota</taxon>
        <taxon>Negativicutes</taxon>
        <taxon>Veillonellales</taxon>
        <taxon>Veillonellaceae</taxon>
        <taxon>Lucifera</taxon>
    </lineage>
</organism>
<dbReference type="Gene3D" id="1.20.1740.10">
    <property type="entry name" value="Amino acid/polyamine transporter I"/>
    <property type="match status" value="1"/>
</dbReference>
<feature type="transmembrane region" description="Helical" evidence="10">
    <location>
        <begin position="282"/>
        <end position="309"/>
    </location>
</feature>
<feature type="transmembrane region" description="Helical" evidence="10">
    <location>
        <begin position="232"/>
        <end position="255"/>
    </location>
</feature>
<dbReference type="Pfam" id="PF13520">
    <property type="entry name" value="AA_permease_2"/>
    <property type="match status" value="1"/>
</dbReference>
<dbReference type="NCBIfam" id="TIGR00905">
    <property type="entry name" value="2A0302"/>
    <property type="match status" value="1"/>
</dbReference>
<reference evidence="11 12" key="1">
    <citation type="submission" date="2018-06" db="EMBL/GenBank/DDBJ databases">
        <authorList>
            <person name="Strepis N."/>
        </authorList>
    </citation>
    <scope>NUCLEOTIDE SEQUENCE [LARGE SCALE GENOMIC DNA]</scope>
    <source>
        <strain evidence="11">LUCI</strain>
    </source>
</reference>
<dbReference type="PIRSF" id="PIRSF006060">
    <property type="entry name" value="AA_transporter"/>
    <property type="match status" value="1"/>
</dbReference>
<evidence type="ECO:0000256" key="5">
    <source>
        <dbReference type="ARBA" id="ARBA00022692"/>
    </source>
</evidence>
<dbReference type="InterPro" id="IPR004754">
    <property type="entry name" value="Amino_acid_antiprt"/>
</dbReference>
<dbReference type="EMBL" id="UPPP01000071">
    <property type="protein sequence ID" value="VBB07096.1"/>
    <property type="molecule type" value="Genomic_DNA"/>
</dbReference>